<evidence type="ECO:0000259" key="10">
    <source>
        <dbReference type="PROSITE" id="PS52035"/>
    </source>
</evidence>
<protein>
    <recommendedName>
        <fullName evidence="10">Peptidase M14 domain-containing protein</fullName>
    </recommendedName>
</protein>
<dbReference type="InterPro" id="IPR008969">
    <property type="entry name" value="CarboxyPept-like_regulatory"/>
</dbReference>
<dbReference type="Pfam" id="PF13620">
    <property type="entry name" value="CarboxypepD_reg"/>
    <property type="match status" value="1"/>
</dbReference>
<evidence type="ECO:0000256" key="3">
    <source>
        <dbReference type="ARBA" id="ARBA00022670"/>
    </source>
</evidence>
<keyword evidence="4" id="KW-0479">Metal-binding</keyword>
<dbReference type="Gene3D" id="3.40.630.10">
    <property type="entry name" value="Zn peptidases"/>
    <property type="match status" value="1"/>
</dbReference>
<feature type="signal peptide" evidence="9">
    <location>
        <begin position="1"/>
        <end position="32"/>
    </location>
</feature>
<dbReference type="SUPFAM" id="SSF53187">
    <property type="entry name" value="Zn-dependent exopeptidases"/>
    <property type="match status" value="1"/>
</dbReference>
<dbReference type="PROSITE" id="PS00132">
    <property type="entry name" value="CARBOXYPEPT_ZN_1"/>
    <property type="match status" value="1"/>
</dbReference>
<evidence type="ECO:0000256" key="5">
    <source>
        <dbReference type="ARBA" id="ARBA00022801"/>
    </source>
</evidence>
<dbReference type="GO" id="GO:0008270">
    <property type="term" value="F:zinc ion binding"/>
    <property type="evidence" value="ECO:0007669"/>
    <property type="project" value="InterPro"/>
</dbReference>
<gene>
    <name evidence="11" type="ORF">ENS41_08095</name>
</gene>
<dbReference type="InterPro" id="IPR057246">
    <property type="entry name" value="CARBOXYPEPT_ZN_1"/>
</dbReference>
<dbReference type="Gene3D" id="2.60.40.1120">
    <property type="entry name" value="Carboxypeptidase-like, regulatory domain"/>
    <property type="match status" value="1"/>
</dbReference>
<comment type="caution">
    <text evidence="11">The sequence shown here is derived from an EMBL/GenBank/DDBJ whole genome shotgun (WGS) entry which is preliminary data.</text>
</comment>
<comment type="similarity">
    <text evidence="2 8">Belongs to the peptidase M14 family.</text>
</comment>
<dbReference type="GO" id="GO:0005615">
    <property type="term" value="C:extracellular space"/>
    <property type="evidence" value="ECO:0007669"/>
    <property type="project" value="TreeGrafter"/>
</dbReference>
<dbReference type="EMBL" id="DSUT01000172">
    <property type="protein sequence ID" value="HGK28887.1"/>
    <property type="molecule type" value="Genomic_DNA"/>
</dbReference>
<feature type="chain" id="PRO_5027812298" description="Peptidase M14 domain-containing protein" evidence="9">
    <location>
        <begin position="33"/>
        <end position="660"/>
    </location>
</feature>
<evidence type="ECO:0000256" key="4">
    <source>
        <dbReference type="ARBA" id="ARBA00022723"/>
    </source>
</evidence>
<dbReference type="SUPFAM" id="SSF49464">
    <property type="entry name" value="Carboxypeptidase regulatory domain-like"/>
    <property type="match status" value="1"/>
</dbReference>
<evidence type="ECO:0000313" key="11">
    <source>
        <dbReference type="EMBL" id="HGK28887.1"/>
    </source>
</evidence>
<keyword evidence="9" id="KW-0732">Signal</keyword>
<dbReference type="SMART" id="SM00631">
    <property type="entry name" value="Zn_pept"/>
    <property type="match status" value="1"/>
</dbReference>
<evidence type="ECO:0000256" key="2">
    <source>
        <dbReference type="ARBA" id="ARBA00005988"/>
    </source>
</evidence>
<evidence type="ECO:0000256" key="8">
    <source>
        <dbReference type="PROSITE-ProRule" id="PRU01379"/>
    </source>
</evidence>
<keyword evidence="3" id="KW-0645">Protease</keyword>
<dbReference type="PANTHER" id="PTHR11705:SF143">
    <property type="entry name" value="SLL0236 PROTEIN"/>
    <property type="match status" value="1"/>
</dbReference>
<name>A0A7C4CD59_UNCW3</name>
<keyword evidence="6" id="KW-0862">Zinc</keyword>
<dbReference type="PANTHER" id="PTHR11705">
    <property type="entry name" value="PROTEASE FAMILY M14 CARBOXYPEPTIDASE A,B"/>
    <property type="match status" value="1"/>
</dbReference>
<keyword evidence="7" id="KW-0482">Metalloprotease</keyword>
<dbReference type="PRINTS" id="PR00765">
    <property type="entry name" value="CRBOXYPTASEA"/>
</dbReference>
<comment type="caution">
    <text evidence="8">Lacks conserved residue(s) required for the propagation of feature annotation.</text>
</comment>
<sequence length="660" mass="72278">MSAQPATGVTLMTTIVAALLLLAGMTPTAAQASGHRDLVLVGRAGREDVRTIEGTGALVNYVNKEGVVAEATPDQQSELVASGYTIRVITPDITGVYERNFAGSFGQYLTYQQFIDTMRTIAQNNPGVCKLETLGTSYGGRELLIMKVSDNPQIHENEPAVHFEGAIHGDEKIGWAITFELLKYLVSRYGTDTLVTRFVNTREIWLNPMYNPDGYNNNSRYNGRTVDLNRNWGWMWGNENNQGASAFSEPENKATLAHIWRHPFVTFVSYHSGTRFISHPWSYCSSRRNTIPELSLIQFLSRRYDEYTNYTYGQGCDSMYGINGSTKDFDYGYGMMGWSIEVHMIKTPPASEIDPTFNANRPAMFALMHHAGQGIHGTVTDAFTGLPVHAQVWINPADWPSYTHPQGGDYHRFYLPGTYSLTFRAPGYRDTTIAAVTVPNSGDSAVTVDVQLNPDPAAPLFAFRMVYNSYVDTVSNLTYPVRALGPHDSVAFRLDHTKTICLDMGRPILDHDGADMTVFRSSGTASAAVHGANSWEGPWTSIGTANQARTDFDIGAAGLDSVRYVRLTATGQFHLDAVEGANYTAVAELPALRPRASLPTLARGVLRLPPNSSGVLLDASGRTATKLVPGLNELKSLPSGVYFIALDSPGTGPSRVVITR</sequence>
<dbReference type="Pfam" id="PF00246">
    <property type="entry name" value="Peptidase_M14"/>
    <property type="match status" value="1"/>
</dbReference>
<dbReference type="AlphaFoldDB" id="A0A7C4CD59"/>
<evidence type="ECO:0000256" key="6">
    <source>
        <dbReference type="ARBA" id="ARBA00022833"/>
    </source>
</evidence>
<comment type="cofactor">
    <cofactor evidence="1">
        <name>Zn(2+)</name>
        <dbReference type="ChEBI" id="CHEBI:29105"/>
    </cofactor>
</comment>
<dbReference type="GO" id="GO:0006508">
    <property type="term" value="P:proteolysis"/>
    <property type="evidence" value="ECO:0007669"/>
    <property type="project" value="UniProtKB-KW"/>
</dbReference>
<proteinExistence type="inferred from homology"/>
<evidence type="ECO:0000256" key="7">
    <source>
        <dbReference type="ARBA" id="ARBA00023049"/>
    </source>
</evidence>
<feature type="domain" description="Peptidase M14" evidence="10">
    <location>
        <begin position="107"/>
        <end position="371"/>
    </location>
</feature>
<evidence type="ECO:0000256" key="9">
    <source>
        <dbReference type="SAM" id="SignalP"/>
    </source>
</evidence>
<keyword evidence="5" id="KW-0378">Hydrolase</keyword>
<reference evidence="11" key="1">
    <citation type="journal article" date="2020" name="mSystems">
        <title>Genome- and Community-Level Interaction Insights into Carbon Utilization and Element Cycling Functions of Hydrothermarchaeota in Hydrothermal Sediment.</title>
        <authorList>
            <person name="Zhou Z."/>
            <person name="Liu Y."/>
            <person name="Xu W."/>
            <person name="Pan J."/>
            <person name="Luo Z.H."/>
            <person name="Li M."/>
        </authorList>
    </citation>
    <scope>NUCLEOTIDE SEQUENCE [LARGE SCALE GENOMIC DNA]</scope>
    <source>
        <strain evidence="11">SpSt-488</strain>
    </source>
</reference>
<dbReference type="GO" id="GO:0004181">
    <property type="term" value="F:metallocarboxypeptidase activity"/>
    <property type="evidence" value="ECO:0007669"/>
    <property type="project" value="InterPro"/>
</dbReference>
<accession>A0A7C4CD59</accession>
<evidence type="ECO:0000256" key="1">
    <source>
        <dbReference type="ARBA" id="ARBA00001947"/>
    </source>
</evidence>
<dbReference type="InterPro" id="IPR000834">
    <property type="entry name" value="Peptidase_M14"/>
</dbReference>
<organism evidence="11">
    <name type="scientific">candidate division WOR-3 bacterium</name>
    <dbReference type="NCBI Taxonomy" id="2052148"/>
    <lineage>
        <taxon>Bacteria</taxon>
        <taxon>Bacteria division WOR-3</taxon>
    </lineage>
</organism>
<dbReference type="PROSITE" id="PS52035">
    <property type="entry name" value="PEPTIDASE_M14"/>
    <property type="match status" value="1"/>
</dbReference>